<name>A0A6J4KEC9_9CHLR</name>
<accession>A0A6J4KEC9</accession>
<gene>
    <name evidence="1" type="ORF">AVDCRST_MAG93-4761</name>
</gene>
<reference evidence="1" key="1">
    <citation type="submission" date="2020-02" db="EMBL/GenBank/DDBJ databases">
        <authorList>
            <person name="Meier V. D."/>
        </authorList>
    </citation>
    <scope>NUCLEOTIDE SEQUENCE</scope>
    <source>
        <strain evidence="1">AVDCRST_MAG93</strain>
    </source>
</reference>
<proteinExistence type="predicted"/>
<dbReference type="AlphaFoldDB" id="A0A6J4KEC9"/>
<dbReference type="EMBL" id="CADCTR010001598">
    <property type="protein sequence ID" value="CAA9303448.1"/>
    <property type="molecule type" value="Genomic_DNA"/>
</dbReference>
<sequence>MGNQEVPGIENRPTVAHVVDGKGEVTCYPCASLMHTHAALLCMQHLTVSSHVASK</sequence>
<protein>
    <submittedName>
        <fullName evidence="1">Uncharacterized protein</fullName>
    </submittedName>
</protein>
<evidence type="ECO:0000313" key="1">
    <source>
        <dbReference type="EMBL" id="CAA9303448.1"/>
    </source>
</evidence>
<organism evidence="1">
    <name type="scientific">uncultured Chloroflexia bacterium</name>
    <dbReference type="NCBI Taxonomy" id="1672391"/>
    <lineage>
        <taxon>Bacteria</taxon>
        <taxon>Bacillati</taxon>
        <taxon>Chloroflexota</taxon>
        <taxon>Chloroflexia</taxon>
        <taxon>environmental samples</taxon>
    </lineage>
</organism>